<dbReference type="CDD" id="cd03794">
    <property type="entry name" value="GT4_WbuB-like"/>
    <property type="match status" value="1"/>
</dbReference>
<proteinExistence type="predicted"/>
<comment type="caution">
    <text evidence="2">The sequence shown here is derived from an EMBL/GenBank/DDBJ whole genome shotgun (WGS) entry which is preliminary data.</text>
</comment>
<dbReference type="PANTHER" id="PTHR45947:SF3">
    <property type="entry name" value="SULFOQUINOVOSYL TRANSFERASE SQD2"/>
    <property type="match status" value="1"/>
</dbReference>
<dbReference type="Gene3D" id="3.40.50.2000">
    <property type="entry name" value="Glycogen Phosphorylase B"/>
    <property type="match status" value="2"/>
</dbReference>
<dbReference type="EMBL" id="MOAZ01000012">
    <property type="protein sequence ID" value="ROM50155.1"/>
    <property type="molecule type" value="Genomic_DNA"/>
</dbReference>
<dbReference type="InterPro" id="IPR050194">
    <property type="entry name" value="Glycosyltransferase_grp1"/>
</dbReference>
<feature type="domain" description="Glycosyltransferase subfamily 4-like N-terminal" evidence="1">
    <location>
        <begin position="25"/>
        <end position="194"/>
    </location>
</feature>
<dbReference type="GO" id="GO:0016758">
    <property type="term" value="F:hexosyltransferase activity"/>
    <property type="evidence" value="ECO:0007669"/>
    <property type="project" value="TreeGrafter"/>
</dbReference>
<dbReference type="AlphaFoldDB" id="A0A423F5T8"/>
<evidence type="ECO:0000259" key="1">
    <source>
        <dbReference type="Pfam" id="PF13579"/>
    </source>
</evidence>
<dbReference type="SUPFAM" id="SSF53756">
    <property type="entry name" value="UDP-Glycosyltransferase/glycogen phosphorylase"/>
    <property type="match status" value="1"/>
</dbReference>
<name>A0A423F5T8_9PSED</name>
<organism evidence="2 3">
    <name type="scientific">Pseudomonas canadensis</name>
    <dbReference type="NCBI Taxonomy" id="915099"/>
    <lineage>
        <taxon>Bacteria</taxon>
        <taxon>Pseudomonadati</taxon>
        <taxon>Pseudomonadota</taxon>
        <taxon>Gammaproteobacteria</taxon>
        <taxon>Pseudomonadales</taxon>
        <taxon>Pseudomonadaceae</taxon>
        <taxon>Pseudomonas</taxon>
    </lineage>
</organism>
<reference evidence="2 3" key="1">
    <citation type="submission" date="2016-10" db="EMBL/GenBank/DDBJ databases">
        <title>Comparative genome analysis of multiple Pseudomonas spp. focuses on biocontrol and plant growth promoting traits.</title>
        <authorList>
            <person name="Tao X.-Y."/>
            <person name="Taylor C.G."/>
        </authorList>
    </citation>
    <scope>NUCLEOTIDE SEQUENCE [LARGE SCALE GENOMIC DNA]</scope>
    <source>
        <strain evidence="2 3">36C8</strain>
    </source>
</reference>
<protein>
    <submittedName>
        <fullName evidence="2">Glycosyltransferase WbuB</fullName>
    </submittedName>
</protein>
<dbReference type="Pfam" id="PF13579">
    <property type="entry name" value="Glyco_trans_4_4"/>
    <property type="match status" value="1"/>
</dbReference>
<sequence length="421" mass="46767">MDRLSQEKPLKILVVTQYFWPENMRINNMVEGFVAKGHEVTVLTGLPNYPEGQVFADFRRDPAQFSSYRGARVIRVPMLARGKGNFTLAMNYLSFFSSASIVGSYKLRGQSFDSIFVYGVSPIMGAIPALVLGRLKKAPVFIWVLDLWPESLRAVGVIESPRLLRLVGKVVSWIYNRTDYLLLQSRSFDENVKQYCTRAMGADRLVYFPSWAEDDFSGEVQAPSELLQRDDTVFTILFAGNIGDAQDFPAIMAAVKAVKTDLPVRWVIVGDGRASQWLTKHVAENRMDNVLLLGRHPLEKMPALFAAADALLVSLRTNDVFEKTIPGKVQAYLASGKPVIAMIDGEAANVVAGSGAGMVCGSGDALGLANIVRTMGALPKPELESMGVLGRRYYLEHFSKETLFDRLEALFRKATLRRNEK</sequence>
<evidence type="ECO:0000313" key="3">
    <source>
        <dbReference type="Proteomes" id="UP000283389"/>
    </source>
</evidence>
<dbReference type="Proteomes" id="UP000283389">
    <property type="component" value="Unassembled WGS sequence"/>
</dbReference>
<keyword evidence="2" id="KW-0808">Transferase</keyword>
<accession>A0A423F5T8</accession>
<dbReference type="InterPro" id="IPR028098">
    <property type="entry name" value="Glyco_trans_4-like_N"/>
</dbReference>
<evidence type="ECO:0000313" key="2">
    <source>
        <dbReference type="EMBL" id="ROM50155.1"/>
    </source>
</evidence>
<dbReference type="Pfam" id="PF13692">
    <property type="entry name" value="Glyco_trans_1_4"/>
    <property type="match status" value="1"/>
</dbReference>
<gene>
    <name evidence="2" type="ORF">BK649_15375</name>
</gene>
<dbReference type="RefSeq" id="WP_123476254.1">
    <property type="nucleotide sequence ID" value="NZ_MOAZ01000012.1"/>
</dbReference>
<dbReference type="PANTHER" id="PTHR45947">
    <property type="entry name" value="SULFOQUINOVOSYL TRANSFERASE SQD2"/>
    <property type="match status" value="1"/>
</dbReference>